<dbReference type="InterPro" id="IPR011009">
    <property type="entry name" value="Kinase-like_dom_sf"/>
</dbReference>
<feature type="non-terminal residue" evidence="1">
    <location>
        <position position="29"/>
    </location>
</feature>
<name>A0A8H8RCD1_9HELO</name>
<dbReference type="Gene3D" id="1.10.510.10">
    <property type="entry name" value="Transferase(Phosphotransferase) domain 1"/>
    <property type="match status" value="1"/>
</dbReference>
<accession>A0A8H8RCD1</accession>
<dbReference type="AlphaFoldDB" id="A0A8H8RCD1"/>
<sequence>MSRMLEIDPKKRASLEEVLADPWVSGTVI</sequence>
<keyword evidence="2" id="KW-1185">Reference proteome</keyword>
<evidence type="ECO:0000313" key="2">
    <source>
        <dbReference type="Proteomes" id="UP000462212"/>
    </source>
</evidence>
<comment type="caution">
    <text evidence="1">The sequence shown here is derived from an EMBL/GenBank/DDBJ whole genome shotgun (WGS) entry which is preliminary data.</text>
</comment>
<organism evidence="1 2">
    <name type="scientific">Lachnellula subtilissima</name>
    <dbReference type="NCBI Taxonomy" id="602034"/>
    <lineage>
        <taxon>Eukaryota</taxon>
        <taxon>Fungi</taxon>
        <taxon>Dikarya</taxon>
        <taxon>Ascomycota</taxon>
        <taxon>Pezizomycotina</taxon>
        <taxon>Leotiomycetes</taxon>
        <taxon>Helotiales</taxon>
        <taxon>Lachnaceae</taxon>
        <taxon>Lachnellula</taxon>
    </lineage>
</organism>
<dbReference type="EMBL" id="QGMJ01001385">
    <property type="protein sequence ID" value="TVY31607.1"/>
    <property type="molecule type" value="Genomic_DNA"/>
</dbReference>
<dbReference type="SUPFAM" id="SSF56112">
    <property type="entry name" value="Protein kinase-like (PK-like)"/>
    <property type="match status" value="1"/>
</dbReference>
<evidence type="ECO:0000313" key="1">
    <source>
        <dbReference type="EMBL" id="TVY31607.1"/>
    </source>
</evidence>
<gene>
    <name evidence="1" type="ORF">LSUB1_G008498</name>
</gene>
<proteinExistence type="predicted"/>
<reference evidence="1 2" key="1">
    <citation type="submission" date="2018-05" db="EMBL/GenBank/DDBJ databases">
        <title>Genome sequencing and assembly of the regulated plant pathogen Lachnellula willkommii and related sister species for the development of diagnostic species identification markers.</title>
        <authorList>
            <person name="Giroux E."/>
            <person name="Bilodeau G."/>
        </authorList>
    </citation>
    <scope>NUCLEOTIDE SEQUENCE [LARGE SCALE GENOMIC DNA]</scope>
    <source>
        <strain evidence="1 2">CBS 197.66</strain>
    </source>
</reference>
<dbReference type="Proteomes" id="UP000462212">
    <property type="component" value="Unassembled WGS sequence"/>
</dbReference>
<protein>
    <submittedName>
        <fullName evidence="1">Uncharacterized protein</fullName>
    </submittedName>
</protein>